<organism evidence="5 6">
    <name type="scientific">Chilo suppressalis</name>
    <name type="common">Asiatic rice borer moth</name>
    <dbReference type="NCBI Taxonomy" id="168631"/>
    <lineage>
        <taxon>Eukaryota</taxon>
        <taxon>Metazoa</taxon>
        <taxon>Ecdysozoa</taxon>
        <taxon>Arthropoda</taxon>
        <taxon>Hexapoda</taxon>
        <taxon>Insecta</taxon>
        <taxon>Pterygota</taxon>
        <taxon>Neoptera</taxon>
        <taxon>Endopterygota</taxon>
        <taxon>Lepidoptera</taxon>
        <taxon>Glossata</taxon>
        <taxon>Ditrysia</taxon>
        <taxon>Pyraloidea</taxon>
        <taxon>Crambidae</taxon>
        <taxon>Crambinae</taxon>
        <taxon>Chilo</taxon>
    </lineage>
</organism>
<dbReference type="Pfam" id="PF00188">
    <property type="entry name" value="CAP"/>
    <property type="match status" value="1"/>
</dbReference>
<protein>
    <recommendedName>
        <fullName evidence="4">SCP domain-containing protein</fullName>
    </recommendedName>
</protein>
<dbReference type="SMART" id="SM00198">
    <property type="entry name" value="SCP"/>
    <property type="match status" value="1"/>
</dbReference>
<dbReference type="InterPro" id="IPR014044">
    <property type="entry name" value="CAP_dom"/>
</dbReference>
<dbReference type="InterPro" id="IPR018244">
    <property type="entry name" value="Allrgn_V5/Tpx1_CS"/>
</dbReference>
<keyword evidence="3" id="KW-0732">Signal</keyword>
<evidence type="ECO:0000313" key="6">
    <source>
        <dbReference type="Proteomes" id="UP001153292"/>
    </source>
</evidence>
<feature type="signal peptide" evidence="3">
    <location>
        <begin position="1"/>
        <end position="17"/>
    </location>
</feature>
<evidence type="ECO:0000313" key="5">
    <source>
        <dbReference type="EMBL" id="CAH0407271.1"/>
    </source>
</evidence>
<evidence type="ECO:0000256" key="2">
    <source>
        <dbReference type="ARBA" id="ARBA00022525"/>
    </source>
</evidence>
<dbReference type="Gene3D" id="3.40.33.10">
    <property type="entry name" value="CAP"/>
    <property type="match status" value="1"/>
</dbReference>
<dbReference type="PROSITE" id="PS01009">
    <property type="entry name" value="CRISP_1"/>
    <property type="match status" value="1"/>
</dbReference>
<keyword evidence="6" id="KW-1185">Reference proteome</keyword>
<evidence type="ECO:0000259" key="4">
    <source>
        <dbReference type="SMART" id="SM00198"/>
    </source>
</evidence>
<dbReference type="InterPro" id="IPR035940">
    <property type="entry name" value="CAP_sf"/>
</dbReference>
<dbReference type="Proteomes" id="UP001153292">
    <property type="component" value="Chromosome 8"/>
</dbReference>
<evidence type="ECO:0000256" key="1">
    <source>
        <dbReference type="ARBA" id="ARBA00004613"/>
    </source>
</evidence>
<gene>
    <name evidence="5" type="ORF">CHILSU_LOCUS10670</name>
</gene>
<dbReference type="PROSITE" id="PS01010">
    <property type="entry name" value="CRISP_2"/>
    <property type="match status" value="1"/>
</dbReference>
<reference evidence="5" key="1">
    <citation type="submission" date="2021-12" db="EMBL/GenBank/DDBJ databases">
        <authorList>
            <person name="King R."/>
        </authorList>
    </citation>
    <scope>NUCLEOTIDE SEQUENCE</scope>
</reference>
<dbReference type="InterPro" id="IPR002413">
    <property type="entry name" value="V5_allergen-like"/>
</dbReference>
<dbReference type="InterPro" id="IPR001283">
    <property type="entry name" value="CRISP-related"/>
</dbReference>
<dbReference type="SUPFAM" id="SSF55797">
    <property type="entry name" value="PR-1-like"/>
    <property type="match status" value="1"/>
</dbReference>
<dbReference type="PRINTS" id="PR00838">
    <property type="entry name" value="V5ALLERGEN"/>
</dbReference>
<keyword evidence="2" id="KW-0964">Secreted</keyword>
<accession>A0ABN8BDU2</accession>
<dbReference type="EMBL" id="OU963901">
    <property type="protein sequence ID" value="CAH0407271.1"/>
    <property type="molecule type" value="Genomic_DNA"/>
</dbReference>
<sequence>MAIRVLLFLALLVCVQCKMLNLSCQQIKSFVDGHNIRREQLANGKVPGQPAASEMKYMVWDDELAAKAAKWATVNRRQHNPDRTIGSGRFSITGENLYWYSTTDHTYKLSPESALKAWFDEYRDYYYGPIKNSDFGGSKQIGHYTQMAWSESTHLGCAVSQFSEGGWNKYFVVCNYGPAGNMLGSPPYRSGSPVGYLVCGTDDCSRPYGDSC</sequence>
<comment type="subcellular location">
    <subcellularLocation>
        <location evidence="1">Secreted</location>
    </subcellularLocation>
</comment>
<proteinExistence type="predicted"/>
<dbReference type="PRINTS" id="PR00837">
    <property type="entry name" value="V5TPXLIKE"/>
</dbReference>
<dbReference type="CDD" id="cd05380">
    <property type="entry name" value="CAP_euk"/>
    <property type="match status" value="1"/>
</dbReference>
<dbReference type="PANTHER" id="PTHR10334">
    <property type="entry name" value="CYSTEINE-RICH SECRETORY PROTEIN-RELATED"/>
    <property type="match status" value="1"/>
</dbReference>
<evidence type="ECO:0000256" key="3">
    <source>
        <dbReference type="SAM" id="SignalP"/>
    </source>
</evidence>
<name>A0ABN8BDU2_CHISP</name>
<feature type="chain" id="PRO_5046215775" description="SCP domain-containing protein" evidence="3">
    <location>
        <begin position="18"/>
        <end position="212"/>
    </location>
</feature>
<feature type="domain" description="SCP" evidence="4">
    <location>
        <begin position="25"/>
        <end position="184"/>
    </location>
</feature>